<dbReference type="PANTHER" id="PTHR46538:SF3">
    <property type="entry name" value="PROTEIN KINASE DOMAIN-CONTAINING PROTEIN"/>
    <property type="match status" value="1"/>
</dbReference>
<feature type="binding site" evidence="1">
    <location>
        <position position="49"/>
    </location>
    <ligand>
        <name>ATP</name>
        <dbReference type="ChEBI" id="CHEBI:30616"/>
    </ligand>
</feature>
<dbReference type="InterPro" id="IPR017441">
    <property type="entry name" value="Protein_kinase_ATP_BS"/>
</dbReference>
<keyword evidence="4" id="KW-1185">Reference proteome</keyword>
<keyword evidence="3" id="KW-0808">Transferase</keyword>
<dbReference type="GO" id="GO:0005524">
    <property type="term" value="F:ATP binding"/>
    <property type="evidence" value="ECO:0007669"/>
    <property type="project" value="UniProtKB-UniRule"/>
</dbReference>
<accession>F2UMT3</accession>
<dbReference type="eggNOG" id="KOG0579">
    <property type="taxonomic scope" value="Eukaryota"/>
</dbReference>
<gene>
    <name evidence="3" type="ORF">PTSG_09127</name>
</gene>
<dbReference type="Proteomes" id="UP000007799">
    <property type="component" value="Unassembled WGS sequence"/>
</dbReference>
<evidence type="ECO:0000259" key="2">
    <source>
        <dbReference type="PROSITE" id="PS50011"/>
    </source>
</evidence>
<dbReference type="EMBL" id="GL832983">
    <property type="protein sequence ID" value="EGD78432.1"/>
    <property type="molecule type" value="Genomic_DNA"/>
</dbReference>
<dbReference type="InParanoid" id="F2UMT3"/>
<dbReference type="Pfam" id="PF00069">
    <property type="entry name" value="Pkinase"/>
    <property type="match status" value="1"/>
</dbReference>
<dbReference type="InterPro" id="IPR011009">
    <property type="entry name" value="Kinase-like_dom_sf"/>
</dbReference>
<dbReference type="KEGG" id="sre:PTSG_09127"/>
<dbReference type="Gene3D" id="3.30.200.20">
    <property type="entry name" value="Phosphorylase Kinase, domain 1"/>
    <property type="match status" value="1"/>
</dbReference>
<dbReference type="SUPFAM" id="SSF56112">
    <property type="entry name" value="Protein kinase-like (PK-like)"/>
    <property type="match status" value="1"/>
</dbReference>
<dbReference type="AlphaFoldDB" id="F2UMT3"/>
<keyword evidence="3" id="KW-0418">Kinase</keyword>
<keyword evidence="1" id="KW-0547">Nucleotide-binding</keyword>
<evidence type="ECO:0000256" key="1">
    <source>
        <dbReference type="PROSITE-ProRule" id="PRU10141"/>
    </source>
</evidence>
<dbReference type="PROSITE" id="PS50011">
    <property type="entry name" value="PROTEIN_KINASE_DOM"/>
    <property type="match status" value="1"/>
</dbReference>
<dbReference type="PANTHER" id="PTHR46538">
    <property type="entry name" value="PROTEIN KINASE DOMAIN-CONTAINING PROTEIN"/>
    <property type="match status" value="1"/>
</dbReference>
<dbReference type="PROSITE" id="PS00107">
    <property type="entry name" value="PROTEIN_KINASE_ATP"/>
    <property type="match status" value="1"/>
</dbReference>
<dbReference type="RefSeq" id="XP_004989381.1">
    <property type="nucleotide sequence ID" value="XM_004989324.1"/>
</dbReference>
<dbReference type="InterPro" id="IPR000719">
    <property type="entry name" value="Prot_kinase_dom"/>
</dbReference>
<organism evidence="4">
    <name type="scientific">Salpingoeca rosetta (strain ATCC 50818 / BSB-021)</name>
    <dbReference type="NCBI Taxonomy" id="946362"/>
    <lineage>
        <taxon>Eukaryota</taxon>
        <taxon>Choanoflagellata</taxon>
        <taxon>Craspedida</taxon>
        <taxon>Salpingoecidae</taxon>
        <taxon>Salpingoeca</taxon>
    </lineage>
</organism>
<name>F2UMT3_SALR5</name>
<evidence type="ECO:0000313" key="4">
    <source>
        <dbReference type="Proteomes" id="UP000007799"/>
    </source>
</evidence>
<protein>
    <submittedName>
        <fullName evidence="3">STE/STE20/SLK protein kinase</fullName>
    </submittedName>
</protein>
<dbReference type="GO" id="GO:0004672">
    <property type="term" value="F:protein kinase activity"/>
    <property type="evidence" value="ECO:0007669"/>
    <property type="project" value="InterPro"/>
</dbReference>
<dbReference type="OrthoDB" id="4850at2759"/>
<dbReference type="InterPro" id="IPR051585">
    <property type="entry name" value="STE20_Ser/Thr_Kinases"/>
</dbReference>
<keyword evidence="1" id="KW-0067">ATP-binding</keyword>
<dbReference type="Gene3D" id="1.10.510.10">
    <property type="entry name" value="Transferase(Phosphotransferase) domain 1"/>
    <property type="match status" value="1"/>
</dbReference>
<reference evidence="3" key="1">
    <citation type="submission" date="2009-08" db="EMBL/GenBank/DDBJ databases">
        <title>Annotation of Salpingoeca rosetta.</title>
        <authorList>
            <consortium name="The Broad Institute Genome Sequencing Platform"/>
            <person name="Russ C."/>
            <person name="Cuomo C."/>
            <person name="Burger G."/>
            <person name="Gray M.W."/>
            <person name="Holland P.W.H."/>
            <person name="King N."/>
            <person name="Lang F.B.F."/>
            <person name="Roger A.J."/>
            <person name="Ruiz-Trillo I."/>
            <person name="Young S.K."/>
            <person name="Zeng Q."/>
            <person name="Gargeya S."/>
            <person name="Alvarado L."/>
            <person name="Berlin A."/>
            <person name="Chapman S.B."/>
            <person name="Chen Z."/>
            <person name="Freedman E."/>
            <person name="Gellesch M."/>
            <person name="Goldberg J."/>
            <person name="Griggs A."/>
            <person name="Gujja S."/>
            <person name="Heilman E."/>
            <person name="Heiman D."/>
            <person name="Howarth C."/>
            <person name="Mehta T."/>
            <person name="Neiman D."/>
            <person name="Pearson M."/>
            <person name="Roberts A."/>
            <person name="Saif S."/>
            <person name="Shea T."/>
            <person name="Shenoy N."/>
            <person name="Sisk P."/>
            <person name="Stolte C."/>
            <person name="Sykes S."/>
            <person name="White J."/>
            <person name="Yandava C."/>
            <person name="Haas B."/>
            <person name="Nusbaum C."/>
            <person name="Birren B."/>
        </authorList>
    </citation>
    <scope>NUCLEOTIDE SEQUENCE [LARGE SCALE GENOMIC DNA]</scope>
    <source>
        <strain evidence="3">ATCC 50818</strain>
    </source>
</reference>
<dbReference type="GeneID" id="16069926"/>
<sequence>MGAGGGKLRHVKKESPINTWMLQETLGSGSYGKVHKVRNRATGELAAAKVAPIQAQEELQNFATEIEILTSCKHRNITNFMDAYYNNNELWILLEVCDAGSLAEYVEKQPTGLPEDAMECIAHQMVKGIRFSCMAAASSIAISTPATPSSLDGMAKLAGFGVSAFNKQDGAKRNTFVGSLHWMAPEVIVCEHDRKAKCDSLWMSNIDPFGWFQWYCRFYLGRRSSDDARQISRAKKCFGETGRWRINLCNKIMRASGRFDDTRVGPVVRQTLLHWGHELTKRDYDKHVKKYAKKQ</sequence>
<proteinExistence type="predicted"/>
<feature type="domain" description="Protein kinase" evidence="2">
    <location>
        <begin position="20"/>
        <end position="295"/>
    </location>
</feature>
<evidence type="ECO:0000313" key="3">
    <source>
        <dbReference type="EMBL" id="EGD78432.1"/>
    </source>
</evidence>